<comment type="caution">
    <text evidence="5">The sequence shown here is derived from an EMBL/GenBank/DDBJ whole genome shotgun (WGS) entry which is preliminary data.</text>
</comment>
<feature type="signal peptide" evidence="3">
    <location>
        <begin position="1"/>
        <end position="20"/>
    </location>
</feature>
<feature type="transmembrane region" description="Helical" evidence="2">
    <location>
        <begin position="277"/>
        <end position="303"/>
    </location>
</feature>
<protein>
    <recommendedName>
        <fullName evidence="4">CX domain-containing protein</fullName>
    </recommendedName>
</protein>
<evidence type="ECO:0000256" key="3">
    <source>
        <dbReference type="SAM" id="SignalP"/>
    </source>
</evidence>
<organism evidence="5 6">
    <name type="scientific">Steinernema hermaphroditum</name>
    <dbReference type="NCBI Taxonomy" id="289476"/>
    <lineage>
        <taxon>Eukaryota</taxon>
        <taxon>Metazoa</taxon>
        <taxon>Ecdysozoa</taxon>
        <taxon>Nematoda</taxon>
        <taxon>Chromadorea</taxon>
        <taxon>Rhabditida</taxon>
        <taxon>Tylenchina</taxon>
        <taxon>Panagrolaimomorpha</taxon>
        <taxon>Strongyloidoidea</taxon>
        <taxon>Steinernematidae</taxon>
        <taxon>Steinernema</taxon>
    </lineage>
</organism>
<keyword evidence="6" id="KW-1185">Reference proteome</keyword>
<feature type="compositionally biased region" description="Low complexity" evidence="1">
    <location>
        <begin position="121"/>
        <end position="133"/>
    </location>
</feature>
<name>A0AA39I6G7_9BILA</name>
<evidence type="ECO:0000313" key="5">
    <source>
        <dbReference type="EMBL" id="KAK0417990.1"/>
    </source>
</evidence>
<keyword evidence="2" id="KW-1133">Transmembrane helix</keyword>
<feature type="compositionally biased region" description="Low complexity" evidence="1">
    <location>
        <begin position="366"/>
        <end position="396"/>
    </location>
</feature>
<keyword evidence="3" id="KW-0732">Signal</keyword>
<dbReference type="Pfam" id="PF01705">
    <property type="entry name" value="CX"/>
    <property type="match status" value="1"/>
</dbReference>
<proteinExistence type="predicted"/>
<evidence type="ECO:0000313" key="6">
    <source>
        <dbReference type="Proteomes" id="UP001175271"/>
    </source>
</evidence>
<feature type="region of interest" description="Disordered" evidence="1">
    <location>
        <begin position="337"/>
        <end position="396"/>
    </location>
</feature>
<evidence type="ECO:0000256" key="1">
    <source>
        <dbReference type="SAM" id="MobiDB-lite"/>
    </source>
</evidence>
<feature type="domain" description="CX" evidence="4">
    <location>
        <begin position="218"/>
        <end position="254"/>
    </location>
</feature>
<feature type="chain" id="PRO_5041324155" description="CX domain-containing protein" evidence="3">
    <location>
        <begin position="21"/>
        <end position="396"/>
    </location>
</feature>
<evidence type="ECO:0000256" key="2">
    <source>
        <dbReference type="SAM" id="Phobius"/>
    </source>
</evidence>
<feature type="region of interest" description="Disordered" evidence="1">
    <location>
        <begin position="23"/>
        <end position="133"/>
    </location>
</feature>
<accession>A0AA39I6G7</accession>
<dbReference type="Proteomes" id="UP001175271">
    <property type="component" value="Unassembled WGS sequence"/>
</dbReference>
<sequence>MLWKKKLAVIFIICLMGAEARKQSVGGGRGSSGARQGPPPSNTNWNSGGPGGAAPPPYQPHNGGFAGGRPNNYQPGPAVHPGGVQPGYPGGYPGGARPGAYPPQGGFHPNYNGGRSSFQPGSVSGPGSTSSGSHFKSALAGAALGTVGGLLVFEAGKAILHSADKPFQNNNKDYYFDQQYVPNKAGEIRCTMPLNDLINSIPASTAAPVEGENATTPSPNQVLQALTFANGTRPHEIAWACKQGAEVCCGTDCCPAPPKPQNYQNGNSGHSSGGSSVGAVILGVIAVLLLICCCGFCIIYHFCRSVLDCIMPSRKDDYQYNADPAQPRFDDYRDESFSENNVYPQHPNQSYPMQQYPPNNYDQGGAYPTQTVYPPQPQAYQGYPPQPQVGYAPAHY</sequence>
<gene>
    <name evidence="5" type="ORF">QR680_013316</name>
</gene>
<dbReference type="AlphaFoldDB" id="A0AA39I6G7"/>
<feature type="compositionally biased region" description="Gly residues" evidence="1">
    <location>
        <begin position="84"/>
        <end position="97"/>
    </location>
</feature>
<dbReference type="PANTHER" id="PTHR47520">
    <property type="entry name" value="CX DOMAIN-CONTAINING PROTEIN-RELATED"/>
    <property type="match status" value="1"/>
</dbReference>
<reference evidence="5" key="1">
    <citation type="submission" date="2023-06" db="EMBL/GenBank/DDBJ databases">
        <title>Genomic analysis of the entomopathogenic nematode Steinernema hermaphroditum.</title>
        <authorList>
            <person name="Schwarz E.M."/>
            <person name="Heppert J.K."/>
            <person name="Baniya A."/>
            <person name="Schwartz H.T."/>
            <person name="Tan C.-H."/>
            <person name="Antoshechkin I."/>
            <person name="Sternberg P.W."/>
            <person name="Goodrich-Blair H."/>
            <person name="Dillman A.R."/>
        </authorList>
    </citation>
    <scope>NUCLEOTIDE SEQUENCE</scope>
    <source>
        <strain evidence="5">PS9179</strain>
        <tissue evidence="5">Whole animal</tissue>
    </source>
</reference>
<keyword evidence="2" id="KW-0472">Membrane</keyword>
<dbReference type="EMBL" id="JAUCMV010000002">
    <property type="protein sequence ID" value="KAK0417990.1"/>
    <property type="molecule type" value="Genomic_DNA"/>
</dbReference>
<evidence type="ECO:0000259" key="4">
    <source>
        <dbReference type="Pfam" id="PF01705"/>
    </source>
</evidence>
<dbReference type="PANTHER" id="PTHR47520:SF8">
    <property type="entry name" value="CX DOMAIN-CONTAINING PROTEIN"/>
    <property type="match status" value="1"/>
</dbReference>
<dbReference type="InterPro" id="IPR002619">
    <property type="entry name" value="CX"/>
</dbReference>
<keyword evidence="2" id="KW-0812">Transmembrane</keyword>
<feature type="compositionally biased region" description="Polar residues" evidence="1">
    <location>
        <begin position="338"/>
        <end position="362"/>
    </location>
</feature>